<sequence>MAHQGVGYQNGIKLSIRKAAIKSDKAMRRQTAGGTKGRTFTRIQILEKYLNERTNLIKTFQ</sequence>
<gene>
    <name evidence="1" type="ORF">X777_11560</name>
</gene>
<organism evidence="1 2">
    <name type="scientific">Ooceraea biroi</name>
    <name type="common">Clonal raider ant</name>
    <name type="synonym">Cerapachys biroi</name>
    <dbReference type="NCBI Taxonomy" id="2015173"/>
    <lineage>
        <taxon>Eukaryota</taxon>
        <taxon>Metazoa</taxon>
        <taxon>Ecdysozoa</taxon>
        <taxon>Arthropoda</taxon>
        <taxon>Hexapoda</taxon>
        <taxon>Insecta</taxon>
        <taxon>Pterygota</taxon>
        <taxon>Neoptera</taxon>
        <taxon>Endopterygota</taxon>
        <taxon>Hymenoptera</taxon>
        <taxon>Apocrita</taxon>
        <taxon>Aculeata</taxon>
        <taxon>Formicoidea</taxon>
        <taxon>Formicidae</taxon>
        <taxon>Dorylinae</taxon>
        <taxon>Ooceraea</taxon>
    </lineage>
</organism>
<dbReference type="Proteomes" id="UP000053097">
    <property type="component" value="Unassembled WGS sequence"/>
</dbReference>
<evidence type="ECO:0000313" key="1">
    <source>
        <dbReference type="EMBL" id="EZA50117.1"/>
    </source>
</evidence>
<proteinExistence type="predicted"/>
<name>A0A026W227_OOCBI</name>
<accession>A0A026W227</accession>
<dbReference type="AlphaFoldDB" id="A0A026W227"/>
<evidence type="ECO:0000313" key="2">
    <source>
        <dbReference type="Proteomes" id="UP000053097"/>
    </source>
</evidence>
<reference evidence="1 2" key="1">
    <citation type="journal article" date="2014" name="Curr. Biol.">
        <title>The genome of the clonal raider ant Cerapachys biroi.</title>
        <authorList>
            <person name="Oxley P.R."/>
            <person name="Ji L."/>
            <person name="Fetter-Pruneda I."/>
            <person name="McKenzie S.K."/>
            <person name="Li C."/>
            <person name="Hu H."/>
            <person name="Zhang G."/>
            <person name="Kronauer D.J."/>
        </authorList>
    </citation>
    <scope>NUCLEOTIDE SEQUENCE [LARGE SCALE GENOMIC DNA]</scope>
</reference>
<protein>
    <submittedName>
        <fullName evidence="1">Uncharacterized protein</fullName>
    </submittedName>
</protein>
<keyword evidence="2" id="KW-1185">Reference proteome</keyword>
<dbReference type="EMBL" id="KK107485">
    <property type="protein sequence ID" value="EZA50117.1"/>
    <property type="molecule type" value="Genomic_DNA"/>
</dbReference>